<evidence type="ECO:0000313" key="1">
    <source>
        <dbReference type="EMBL" id="STN24987.1"/>
    </source>
</evidence>
<reference evidence="1 2" key="1">
    <citation type="submission" date="2018-06" db="EMBL/GenBank/DDBJ databases">
        <authorList>
            <consortium name="Pathogen Informatics"/>
            <person name="Doyle S."/>
        </authorList>
    </citation>
    <scope>NUCLEOTIDE SEQUENCE [LARGE SCALE GENOMIC DNA]</scope>
    <source>
        <strain evidence="1 2">NCTC13148</strain>
    </source>
</reference>
<sequence>MGHVDYTRTLRVQLYDASRFHDGATAEQAGELHTVAFSKPRDCR</sequence>
<protein>
    <submittedName>
        <fullName evidence="1">Uncharacterized protein</fullName>
    </submittedName>
</protein>
<accession>A0A377F4P1</accession>
<dbReference type="Proteomes" id="UP000254255">
    <property type="component" value="Unassembled WGS sequence"/>
</dbReference>
<proteinExistence type="predicted"/>
<evidence type="ECO:0000313" key="2">
    <source>
        <dbReference type="Proteomes" id="UP000254255"/>
    </source>
</evidence>
<dbReference type="AlphaFoldDB" id="A0A377F4P1"/>
<name>A0A377F4P1_ECOLX</name>
<organism evidence="1 2">
    <name type="scientific">Escherichia coli</name>
    <dbReference type="NCBI Taxonomy" id="562"/>
    <lineage>
        <taxon>Bacteria</taxon>
        <taxon>Pseudomonadati</taxon>
        <taxon>Pseudomonadota</taxon>
        <taxon>Gammaproteobacteria</taxon>
        <taxon>Enterobacterales</taxon>
        <taxon>Enterobacteriaceae</taxon>
        <taxon>Escherichia</taxon>
    </lineage>
</organism>
<gene>
    <name evidence="1" type="ORF">NCTC13148_05384</name>
</gene>
<dbReference type="EMBL" id="UGET01000005">
    <property type="protein sequence ID" value="STN24987.1"/>
    <property type="molecule type" value="Genomic_DNA"/>
</dbReference>